<reference evidence="1 2" key="1">
    <citation type="submission" date="2019-03" db="EMBL/GenBank/DDBJ databases">
        <title>Genomic Encyclopedia of Type Strains, Phase III (KMG-III): the genomes of soil and plant-associated and newly described type strains.</title>
        <authorList>
            <person name="Whitman W."/>
        </authorList>
    </citation>
    <scope>NUCLEOTIDE SEQUENCE [LARGE SCALE GENOMIC DNA]</scope>
    <source>
        <strain evidence="1 2">CECT 7378</strain>
    </source>
</reference>
<sequence length="173" mass="19192">MSDSFQSEIPRARVNIALDLDSGSGKKKKELPMKLLVVGDFSNGQSDGELMERERININGNNLEKVIANMAPKMEFAVPNRIKEGAGDISVNLTASRFDSFHPEQVAAQIPELSDLLSMRNLLKDLKSNLLDNATLRKEVERILNTQPDMDALKTELKALVEERSLENAEGAQ</sequence>
<dbReference type="PANTHER" id="PTHR35850:SF2">
    <property type="entry name" value="TYPE VI SECRETION SYSTEM CONTRACTILE SHEATH SMALL SUBUNIT"/>
    <property type="match status" value="1"/>
</dbReference>
<protein>
    <submittedName>
        <fullName evidence="1">Type VI secretion system protein ImpB</fullName>
    </submittedName>
</protein>
<gene>
    <name evidence="1" type="ORF">DFP79_3463</name>
</gene>
<dbReference type="Pfam" id="PF05591">
    <property type="entry name" value="T6SS_VipA"/>
    <property type="match status" value="1"/>
</dbReference>
<dbReference type="AlphaFoldDB" id="A0A4R6M2Y0"/>
<dbReference type="EMBL" id="SNXC01000016">
    <property type="protein sequence ID" value="TDO95534.1"/>
    <property type="molecule type" value="Genomic_DNA"/>
</dbReference>
<accession>A0A4R6M2Y0</accession>
<dbReference type="InterPro" id="IPR008312">
    <property type="entry name" value="T6SS_TssB1"/>
</dbReference>
<evidence type="ECO:0000313" key="1">
    <source>
        <dbReference type="EMBL" id="TDO95534.1"/>
    </source>
</evidence>
<organism evidence="1 2">
    <name type="scientific">Marinomonas balearica</name>
    <dbReference type="NCBI Taxonomy" id="491947"/>
    <lineage>
        <taxon>Bacteria</taxon>
        <taxon>Pseudomonadati</taxon>
        <taxon>Pseudomonadota</taxon>
        <taxon>Gammaproteobacteria</taxon>
        <taxon>Oceanospirillales</taxon>
        <taxon>Oceanospirillaceae</taxon>
        <taxon>Marinomonas</taxon>
    </lineage>
</organism>
<dbReference type="NCBIfam" id="TIGR03358">
    <property type="entry name" value="VI_chp_5"/>
    <property type="match status" value="1"/>
</dbReference>
<keyword evidence="2" id="KW-1185">Reference proteome</keyword>
<dbReference type="PANTHER" id="PTHR35850">
    <property type="entry name" value="CYTOPLASMIC PROTEIN-RELATED"/>
    <property type="match status" value="1"/>
</dbReference>
<proteinExistence type="predicted"/>
<dbReference type="OrthoDB" id="9789942at2"/>
<name>A0A4R6M2Y0_9GAMM</name>
<comment type="caution">
    <text evidence="1">The sequence shown here is derived from an EMBL/GenBank/DDBJ whole genome shotgun (WGS) entry which is preliminary data.</text>
</comment>
<dbReference type="Proteomes" id="UP000294656">
    <property type="component" value="Unassembled WGS sequence"/>
</dbReference>
<evidence type="ECO:0000313" key="2">
    <source>
        <dbReference type="Proteomes" id="UP000294656"/>
    </source>
</evidence>
<dbReference type="RefSeq" id="WP_133505152.1">
    <property type="nucleotide sequence ID" value="NZ_SNXC01000016.1"/>
</dbReference>